<gene>
    <name evidence="2" type="ORF">ACFQ07_15345</name>
</gene>
<evidence type="ECO:0000313" key="2">
    <source>
        <dbReference type="EMBL" id="MFD0853611.1"/>
    </source>
</evidence>
<reference evidence="3" key="1">
    <citation type="journal article" date="2019" name="Int. J. Syst. Evol. Microbiol.">
        <title>The Global Catalogue of Microorganisms (GCM) 10K type strain sequencing project: providing services to taxonomists for standard genome sequencing and annotation.</title>
        <authorList>
            <consortium name="The Broad Institute Genomics Platform"/>
            <consortium name="The Broad Institute Genome Sequencing Center for Infectious Disease"/>
            <person name="Wu L."/>
            <person name="Ma J."/>
        </authorList>
    </citation>
    <scope>NUCLEOTIDE SEQUENCE [LARGE SCALE GENOMIC DNA]</scope>
    <source>
        <strain evidence="3">JCM 31696</strain>
    </source>
</reference>
<name>A0ABW3CGE8_9ACTN</name>
<dbReference type="SUPFAM" id="SSF56112">
    <property type="entry name" value="Protein kinase-like (PK-like)"/>
    <property type="match status" value="1"/>
</dbReference>
<protein>
    <recommendedName>
        <fullName evidence="1">Cyclic nucleotide-binding domain-containing protein</fullName>
    </recommendedName>
</protein>
<proteinExistence type="predicted"/>
<dbReference type="InterPro" id="IPR011009">
    <property type="entry name" value="Kinase-like_dom_sf"/>
</dbReference>
<evidence type="ECO:0000313" key="3">
    <source>
        <dbReference type="Proteomes" id="UP001597083"/>
    </source>
</evidence>
<feature type="domain" description="Cyclic nucleotide-binding" evidence="1">
    <location>
        <begin position="35"/>
        <end position="78"/>
    </location>
</feature>
<comment type="caution">
    <text evidence="2">The sequence shown here is derived from an EMBL/GenBank/DDBJ whole genome shotgun (WGS) entry which is preliminary data.</text>
</comment>
<evidence type="ECO:0000259" key="1">
    <source>
        <dbReference type="PROSITE" id="PS50042"/>
    </source>
</evidence>
<feature type="non-terminal residue" evidence="2">
    <location>
        <position position="1"/>
    </location>
</feature>
<dbReference type="Proteomes" id="UP001597083">
    <property type="component" value="Unassembled WGS sequence"/>
</dbReference>
<dbReference type="EMBL" id="JBHTIR010002309">
    <property type="protein sequence ID" value="MFD0853611.1"/>
    <property type="molecule type" value="Genomic_DNA"/>
</dbReference>
<keyword evidence="3" id="KW-1185">Reference proteome</keyword>
<dbReference type="PROSITE" id="PS50042">
    <property type="entry name" value="CNMP_BINDING_3"/>
    <property type="match status" value="1"/>
</dbReference>
<accession>A0ABW3CGE8</accession>
<dbReference type="InterPro" id="IPR000595">
    <property type="entry name" value="cNMP-bd_dom"/>
</dbReference>
<organism evidence="2 3">
    <name type="scientific">Actinomadura adrarensis</name>
    <dbReference type="NCBI Taxonomy" id="1819600"/>
    <lineage>
        <taxon>Bacteria</taxon>
        <taxon>Bacillati</taxon>
        <taxon>Actinomycetota</taxon>
        <taxon>Actinomycetes</taxon>
        <taxon>Streptosporangiales</taxon>
        <taxon>Thermomonosporaceae</taxon>
        <taxon>Actinomadura</taxon>
    </lineage>
</organism>
<sequence>EALPREATGRSDLLAFITHTGTQLGPLAVPTRQLHGDLGPSNYFIDRGQLRVVDWEGSVPQGAPLAETVLFLNHYARALPGRHNQLPKPDRAFHEAFLGDTWLRHLTWETFRDELRSLALPPEAAEYLFVATLADLAGGHAPTAHAKRKGTQRNWTELLGVYASERRH</sequence>